<keyword evidence="2 6" id="KW-0560">Oxidoreductase</keyword>
<gene>
    <name evidence="8" type="ORF">H2204_005968</name>
</gene>
<evidence type="ECO:0000256" key="5">
    <source>
        <dbReference type="PROSITE-ProRule" id="PRU10007"/>
    </source>
</evidence>
<dbReference type="PANTHER" id="PTHR11699">
    <property type="entry name" value="ALDEHYDE DEHYDROGENASE-RELATED"/>
    <property type="match status" value="1"/>
</dbReference>
<dbReference type="EC" id="1.2.1.3" evidence="3"/>
<dbReference type="PROSITE" id="PS00070">
    <property type="entry name" value="ALDEHYDE_DEHYDR_CYS"/>
    <property type="match status" value="1"/>
</dbReference>
<dbReference type="InterPro" id="IPR015590">
    <property type="entry name" value="Aldehyde_DH_dom"/>
</dbReference>
<evidence type="ECO:0000256" key="3">
    <source>
        <dbReference type="ARBA" id="ARBA00024226"/>
    </source>
</evidence>
<dbReference type="Pfam" id="PF00171">
    <property type="entry name" value="Aldedh"/>
    <property type="match status" value="1"/>
</dbReference>
<feature type="active site" evidence="5">
    <location>
        <position position="254"/>
    </location>
</feature>
<evidence type="ECO:0000256" key="6">
    <source>
        <dbReference type="RuleBase" id="RU003345"/>
    </source>
</evidence>
<dbReference type="EMBL" id="JAPDRN010000035">
    <property type="protein sequence ID" value="KAJ9635013.1"/>
    <property type="molecule type" value="Genomic_DNA"/>
</dbReference>
<dbReference type="Proteomes" id="UP001172681">
    <property type="component" value="Unassembled WGS sequence"/>
</dbReference>
<dbReference type="InterPro" id="IPR016162">
    <property type="entry name" value="Ald_DH_N"/>
</dbReference>
<protein>
    <recommendedName>
        <fullName evidence="3">aldehyde dehydrogenase (NAD(+))</fullName>
        <ecNumber evidence="3">1.2.1.3</ecNumber>
    </recommendedName>
</protein>
<evidence type="ECO:0000256" key="1">
    <source>
        <dbReference type="ARBA" id="ARBA00009986"/>
    </source>
</evidence>
<dbReference type="PROSITE" id="PS00687">
    <property type="entry name" value="ALDEHYDE_DEHYDR_GLU"/>
    <property type="match status" value="1"/>
</dbReference>
<sequence>MASRKSTRSVRLDFSAFFNIVNGGVRGSEKTNHSVDPATGEALPQLPIATKEDVDEAVNAAKVAFSSWSRTPVTERKAALAAFADSFESYTQDFAIMMTKESGKPLRFAVEEAECGPYWVRGMNKLELLDEIISDTPERRVTVRYTPLGVVAAIIPWNYPIQLSFVKLAAALSTGCTIILKPSPFAPYCTLKIAELAQQFFPPGVVQGLHGDEDLGPVLTAHPKINKITFTGSIMTGRKILESASRTLKRVTLELGGNDAAVICPDVDIPEVAQRIADFAFANSGQVCVAVKRVYIHESIYSEFRAALVQATKKLRVGNGFEQGVDLGPIQNELQYRRVCGFFEEMQKQGQRIAVGGGGHSKSSSSGLFCEPTIIDNPGNDARIVLEEPFGKVPAPDLSCPILPIMPWSSEEEVIRLANSTEMGLGASVWTNDLDQGDRIGRQLEAGSVWVNTHMDAAPEIPFGGVKQSGSGVEGGVEGLKAFCNIQTLSVPKEVM</sequence>
<evidence type="ECO:0000256" key="4">
    <source>
        <dbReference type="ARBA" id="ARBA00049194"/>
    </source>
</evidence>
<feature type="domain" description="Aldehyde dehydrogenase" evidence="7">
    <location>
        <begin position="28"/>
        <end position="488"/>
    </location>
</feature>
<dbReference type="InterPro" id="IPR016160">
    <property type="entry name" value="Ald_DH_CS_CYS"/>
</dbReference>
<evidence type="ECO:0000259" key="7">
    <source>
        <dbReference type="Pfam" id="PF00171"/>
    </source>
</evidence>
<dbReference type="Gene3D" id="3.40.309.10">
    <property type="entry name" value="Aldehyde Dehydrogenase, Chain A, domain 2"/>
    <property type="match status" value="1"/>
</dbReference>
<evidence type="ECO:0000313" key="9">
    <source>
        <dbReference type="Proteomes" id="UP001172681"/>
    </source>
</evidence>
<dbReference type="Gene3D" id="3.40.605.10">
    <property type="entry name" value="Aldehyde Dehydrogenase, Chain A, domain 1"/>
    <property type="match status" value="1"/>
</dbReference>
<dbReference type="FunFam" id="3.40.605.10:FF:000007">
    <property type="entry name" value="NAD/NADP-dependent betaine aldehyde dehydrogenase"/>
    <property type="match status" value="1"/>
</dbReference>
<dbReference type="AlphaFoldDB" id="A0AA38Y4K7"/>
<dbReference type="CDD" id="cd07106">
    <property type="entry name" value="ALDH_AldA-AAD23400"/>
    <property type="match status" value="1"/>
</dbReference>
<name>A0AA38Y4K7_9EURO</name>
<evidence type="ECO:0000313" key="8">
    <source>
        <dbReference type="EMBL" id="KAJ9635013.1"/>
    </source>
</evidence>
<dbReference type="GO" id="GO:0004029">
    <property type="term" value="F:aldehyde dehydrogenase (NAD+) activity"/>
    <property type="evidence" value="ECO:0007669"/>
    <property type="project" value="UniProtKB-EC"/>
</dbReference>
<accession>A0AA38Y4K7</accession>
<dbReference type="InterPro" id="IPR016161">
    <property type="entry name" value="Ald_DH/histidinol_DH"/>
</dbReference>
<dbReference type="SUPFAM" id="SSF53720">
    <property type="entry name" value="ALDH-like"/>
    <property type="match status" value="1"/>
</dbReference>
<keyword evidence="9" id="KW-1185">Reference proteome</keyword>
<evidence type="ECO:0000256" key="2">
    <source>
        <dbReference type="ARBA" id="ARBA00023002"/>
    </source>
</evidence>
<dbReference type="InterPro" id="IPR016163">
    <property type="entry name" value="Ald_DH_C"/>
</dbReference>
<comment type="similarity">
    <text evidence="1 6">Belongs to the aldehyde dehydrogenase family.</text>
</comment>
<reference evidence="8" key="1">
    <citation type="submission" date="2022-10" db="EMBL/GenBank/DDBJ databases">
        <title>Culturing micro-colonial fungi from biological soil crusts in the Mojave desert and describing Neophaeococcomyces mojavensis, and introducing the new genera and species Taxawa tesnikishii.</title>
        <authorList>
            <person name="Kurbessoian T."/>
            <person name="Stajich J.E."/>
        </authorList>
    </citation>
    <scope>NUCLEOTIDE SEQUENCE</scope>
    <source>
        <strain evidence="8">TK_35</strain>
    </source>
</reference>
<dbReference type="InterPro" id="IPR044086">
    <property type="entry name" value="LUC3-like"/>
</dbReference>
<dbReference type="InterPro" id="IPR029510">
    <property type="entry name" value="Ald_DH_CS_GLU"/>
</dbReference>
<comment type="catalytic activity">
    <reaction evidence="4">
        <text>an aldehyde + NAD(+) + H2O = a carboxylate + NADH + 2 H(+)</text>
        <dbReference type="Rhea" id="RHEA:16185"/>
        <dbReference type="ChEBI" id="CHEBI:15377"/>
        <dbReference type="ChEBI" id="CHEBI:15378"/>
        <dbReference type="ChEBI" id="CHEBI:17478"/>
        <dbReference type="ChEBI" id="CHEBI:29067"/>
        <dbReference type="ChEBI" id="CHEBI:57540"/>
        <dbReference type="ChEBI" id="CHEBI:57945"/>
        <dbReference type="EC" id="1.2.1.3"/>
    </reaction>
</comment>
<organism evidence="8 9">
    <name type="scientific">Knufia peltigerae</name>
    <dbReference type="NCBI Taxonomy" id="1002370"/>
    <lineage>
        <taxon>Eukaryota</taxon>
        <taxon>Fungi</taxon>
        <taxon>Dikarya</taxon>
        <taxon>Ascomycota</taxon>
        <taxon>Pezizomycotina</taxon>
        <taxon>Eurotiomycetes</taxon>
        <taxon>Chaetothyriomycetidae</taxon>
        <taxon>Chaetothyriales</taxon>
        <taxon>Trichomeriaceae</taxon>
        <taxon>Knufia</taxon>
    </lineage>
</organism>
<comment type="caution">
    <text evidence="8">The sequence shown here is derived from an EMBL/GenBank/DDBJ whole genome shotgun (WGS) entry which is preliminary data.</text>
</comment>
<proteinExistence type="inferred from homology"/>
<dbReference type="FunFam" id="3.40.309.10:FF:000009">
    <property type="entry name" value="Aldehyde dehydrogenase A"/>
    <property type="match status" value="1"/>
</dbReference>